<dbReference type="SUPFAM" id="SSF52402">
    <property type="entry name" value="Adenine nucleotide alpha hydrolases-like"/>
    <property type="match status" value="1"/>
</dbReference>
<dbReference type="NCBIfam" id="TIGR00552">
    <property type="entry name" value="nadE"/>
    <property type="match status" value="1"/>
</dbReference>
<evidence type="ECO:0000256" key="9">
    <source>
        <dbReference type="RuleBase" id="RU003811"/>
    </source>
</evidence>
<dbReference type="CDD" id="cd07570">
    <property type="entry name" value="GAT_Gln-NAD-synth"/>
    <property type="match status" value="1"/>
</dbReference>
<protein>
    <recommendedName>
        <fullName evidence="7 8">Glutamine-dependent NAD(+) synthetase</fullName>
        <ecNumber evidence="7 8">6.3.5.1</ecNumber>
    </recommendedName>
    <alternativeName>
        <fullName evidence="7 8">NAD(+) synthase [glutamine-hydrolyzing]</fullName>
    </alternativeName>
</protein>
<evidence type="ECO:0000256" key="3">
    <source>
        <dbReference type="ARBA" id="ARBA00022598"/>
    </source>
</evidence>
<dbReference type="Proteomes" id="UP000824123">
    <property type="component" value="Unassembled WGS sequence"/>
</dbReference>
<keyword evidence="6 7" id="KW-0520">NAD</keyword>
<evidence type="ECO:0000256" key="5">
    <source>
        <dbReference type="ARBA" id="ARBA00022840"/>
    </source>
</evidence>
<organism evidence="11 12">
    <name type="scientific">Candidatus Fimadaptatus faecigallinarum</name>
    <dbReference type="NCBI Taxonomy" id="2840814"/>
    <lineage>
        <taxon>Bacteria</taxon>
        <taxon>Bacillati</taxon>
        <taxon>Bacillota</taxon>
        <taxon>Clostridia</taxon>
        <taxon>Eubacteriales</taxon>
        <taxon>Candidatus Fimadaptatus</taxon>
    </lineage>
</organism>
<feature type="binding site" evidence="7">
    <location>
        <begin position="348"/>
        <end position="355"/>
    </location>
    <ligand>
        <name>ATP</name>
        <dbReference type="ChEBI" id="CHEBI:30616"/>
    </ligand>
</feature>
<dbReference type="EMBL" id="DVNK01000023">
    <property type="protein sequence ID" value="HIU46123.1"/>
    <property type="molecule type" value="Genomic_DNA"/>
</dbReference>
<accession>A0A9D1LQF6</accession>
<proteinExistence type="inferred from homology"/>
<dbReference type="InterPro" id="IPR041856">
    <property type="entry name" value="NAD+_synth_C"/>
</dbReference>
<evidence type="ECO:0000256" key="2">
    <source>
        <dbReference type="ARBA" id="ARBA00007145"/>
    </source>
</evidence>
<evidence type="ECO:0000256" key="6">
    <source>
        <dbReference type="ARBA" id="ARBA00023027"/>
    </source>
</evidence>
<feature type="binding site" evidence="7">
    <location>
        <position position="434"/>
    </location>
    <ligand>
        <name>deamido-NAD(+)</name>
        <dbReference type="ChEBI" id="CHEBI:58437"/>
        <note>ligand shared between two neighboring subunits</note>
    </ligand>
</feature>
<dbReference type="GO" id="GO:0003952">
    <property type="term" value="F:NAD+ synthase (glutamine-hydrolyzing) activity"/>
    <property type="evidence" value="ECO:0007669"/>
    <property type="project" value="UniProtKB-UniRule"/>
</dbReference>
<evidence type="ECO:0000259" key="10">
    <source>
        <dbReference type="PROSITE" id="PS50263"/>
    </source>
</evidence>
<dbReference type="NCBIfam" id="NF002730">
    <property type="entry name" value="PRK02628.1"/>
    <property type="match status" value="1"/>
</dbReference>
<dbReference type="InterPro" id="IPR014729">
    <property type="entry name" value="Rossmann-like_a/b/a_fold"/>
</dbReference>
<evidence type="ECO:0000256" key="8">
    <source>
        <dbReference type="PIRNR" id="PIRNR006630"/>
    </source>
</evidence>
<feature type="binding site" evidence="7">
    <location>
        <position position="203"/>
    </location>
    <ligand>
        <name>L-glutamine</name>
        <dbReference type="ChEBI" id="CHEBI:58359"/>
    </ligand>
</feature>
<dbReference type="HAMAP" id="MF_02090">
    <property type="entry name" value="NadE_glutamine_dep"/>
    <property type="match status" value="1"/>
</dbReference>
<evidence type="ECO:0000256" key="1">
    <source>
        <dbReference type="ARBA" id="ARBA00005188"/>
    </source>
</evidence>
<dbReference type="SUPFAM" id="SSF56317">
    <property type="entry name" value="Carbon-nitrogen hydrolase"/>
    <property type="match status" value="1"/>
</dbReference>
<comment type="pathway">
    <text evidence="1 7 8">Cofactor biosynthesis; NAD(+) biosynthesis; NAD(+) from deamido-NAD(+) (L-Gln route): step 1/1.</text>
</comment>
<dbReference type="InterPro" id="IPR003694">
    <property type="entry name" value="NAD_synthase"/>
</dbReference>
<evidence type="ECO:0000313" key="11">
    <source>
        <dbReference type="EMBL" id="HIU46123.1"/>
    </source>
</evidence>
<dbReference type="InterPro" id="IPR014445">
    <property type="entry name" value="Gln-dep_NAD_synthase"/>
</dbReference>
<dbReference type="InterPro" id="IPR036526">
    <property type="entry name" value="C-N_Hydrolase_sf"/>
</dbReference>
<comment type="catalytic activity">
    <reaction evidence="7 8">
        <text>deamido-NAD(+) + L-glutamine + ATP + H2O = L-glutamate + AMP + diphosphate + NAD(+) + H(+)</text>
        <dbReference type="Rhea" id="RHEA:24384"/>
        <dbReference type="ChEBI" id="CHEBI:15377"/>
        <dbReference type="ChEBI" id="CHEBI:15378"/>
        <dbReference type="ChEBI" id="CHEBI:29985"/>
        <dbReference type="ChEBI" id="CHEBI:30616"/>
        <dbReference type="ChEBI" id="CHEBI:33019"/>
        <dbReference type="ChEBI" id="CHEBI:57540"/>
        <dbReference type="ChEBI" id="CHEBI:58359"/>
        <dbReference type="ChEBI" id="CHEBI:58437"/>
        <dbReference type="ChEBI" id="CHEBI:456215"/>
        <dbReference type="EC" id="6.3.5.1"/>
    </reaction>
</comment>
<name>A0A9D1LQF6_9FIRM</name>
<dbReference type="AlphaFoldDB" id="A0A9D1LQF6"/>
<feature type="active site" description="Nucleophile; for glutaminase activity" evidence="7">
    <location>
        <position position="170"/>
    </location>
</feature>
<comment type="similarity">
    <text evidence="9">Belongs to the NAD synthetase family.</text>
</comment>
<sequence>MYQGFIKVAAGTPRIRVADVDYNAGVIMDMMNRAARVGVKLLVLPELCVTGYTCSDLFLQGTLLDGARRALDTIAAGTRALDMIAVVGLPVDVCGSVYNCAAVLYHGSVLALIPKANLPEYGEFYEKRQFTPAPAERSYVDCAGGLAPFGNRVVLRCAELPEFAFGVEICEDLWVPATPSVGLAAAGATIICNLSASNETIGKADYRRLLVKAKSGSLVAGYVYADAGDGESTTDLVFAGHNLIAENGVLLAESQLFKNDLTISEIDVSRLMFERRRMHLGANAQGYSTITFSMRPQTTLLTRPIPAQPFVPGGEDALAERCEAILSMQAAGLAKRIEHAHARTAVVGISGGLDSSLALIVAARAMDVLGRPRSDVIAITMPCFGTTARTKSNAERLTELIGAQLQRIDITESVRRHFKDIGQSETQLDVTYENSQARERTQVLMDVANRTGGLVVGTGDLSELALGWATYNGDHMSMYGVNASVPKTLIRHIVRHVAESAGEGELRATLLDILATPVSPELLPARDGEIAQVTEDLVGPYELHDFFLYYALRWGYSPKKVFRVAQYALGDRYDRATILKWLRTFYRRFFQQQFKRSCLPDGPKIGSVALSPRGDLRMPSDACADAWLRELERVE</sequence>
<keyword evidence="4 7" id="KW-0547">Nucleotide-binding</keyword>
<keyword evidence="5 7" id="KW-0067">ATP-binding</keyword>
<keyword evidence="3 7" id="KW-0436">Ligase</keyword>
<dbReference type="InterPro" id="IPR003010">
    <property type="entry name" value="C-N_Hydrolase"/>
</dbReference>
<reference evidence="11" key="2">
    <citation type="journal article" date="2021" name="PeerJ">
        <title>Extensive microbial diversity within the chicken gut microbiome revealed by metagenomics and culture.</title>
        <authorList>
            <person name="Gilroy R."/>
            <person name="Ravi A."/>
            <person name="Getino M."/>
            <person name="Pursley I."/>
            <person name="Horton D.L."/>
            <person name="Alikhan N.F."/>
            <person name="Baker D."/>
            <person name="Gharbi K."/>
            <person name="Hall N."/>
            <person name="Watson M."/>
            <person name="Adriaenssens E.M."/>
            <person name="Foster-Nyarko E."/>
            <person name="Jarju S."/>
            <person name="Secka A."/>
            <person name="Antonio M."/>
            <person name="Oren A."/>
            <person name="Chaudhuri R.R."/>
            <person name="La Ragione R."/>
            <person name="Hildebrand F."/>
            <person name="Pallen M.J."/>
        </authorList>
    </citation>
    <scope>NUCLEOTIDE SEQUENCE</scope>
    <source>
        <strain evidence="11">ChiSxjej2B14-8506</strain>
    </source>
</reference>
<evidence type="ECO:0000256" key="4">
    <source>
        <dbReference type="ARBA" id="ARBA00022741"/>
    </source>
</evidence>
<dbReference type="PIRSF" id="PIRSF006630">
    <property type="entry name" value="NADS_GAT"/>
    <property type="match status" value="1"/>
</dbReference>
<dbReference type="GO" id="GO:0005737">
    <property type="term" value="C:cytoplasm"/>
    <property type="evidence" value="ECO:0007669"/>
    <property type="project" value="InterPro"/>
</dbReference>
<feature type="binding site" evidence="7">
    <location>
        <position position="595"/>
    </location>
    <ligand>
        <name>deamido-NAD(+)</name>
        <dbReference type="ChEBI" id="CHEBI:58437"/>
        <note>ligand shared between two neighboring subunits</note>
    </ligand>
</feature>
<feature type="binding site" evidence="7">
    <location>
        <position position="458"/>
    </location>
    <ligand>
        <name>ATP</name>
        <dbReference type="ChEBI" id="CHEBI:30616"/>
    </ligand>
</feature>
<evidence type="ECO:0000313" key="12">
    <source>
        <dbReference type="Proteomes" id="UP000824123"/>
    </source>
</evidence>
<gene>
    <name evidence="7" type="primary">nadE</name>
    <name evidence="11" type="ORF">IAC59_02570</name>
</gene>
<comment type="function">
    <text evidence="7">Catalyzes the ATP-dependent amidation of deamido-NAD to form NAD. Uses L-glutamine as a nitrogen source.</text>
</comment>
<feature type="active site" description="For glutaminase activity" evidence="7">
    <location>
        <position position="115"/>
    </location>
</feature>
<comment type="caution">
    <text evidence="11">The sequence shown here is derived from an EMBL/GenBank/DDBJ whole genome shotgun (WGS) entry which is preliminary data.</text>
</comment>
<dbReference type="Gene3D" id="3.40.50.620">
    <property type="entry name" value="HUPs"/>
    <property type="match status" value="1"/>
</dbReference>
<feature type="binding site" evidence="7">
    <location>
        <position position="463"/>
    </location>
    <ligand>
        <name>deamido-NAD(+)</name>
        <dbReference type="ChEBI" id="CHEBI:58437"/>
        <note>ligand shared between two neighboring subunits</note>
    </ligand>
</feature>
<evidence type="ECO:0000256" key="7">
    <source>
        <dbReference type="HAMAP-Rule" id="MF_02090"/>
    </source>
</evidence>
<dbReference type="Pfam" id="PF00795">
    <property type="entry name" value="CN_hydrolase"/>
    <property type="match status" value="1"/>
</dbReference>
<dbReference type="EC" id="6.3.5.1" evidence="7 8"/>
<dbReference type="GO" id="GO:0004359">
    <property type="term" value="F:glutaminase activity"/>
    <property type="evidence" value="ECO:0007669"/>
    <property type="project" value="InterPro"/>
</dbReference>
<feature type="active site" description="Proton acceptor; for glutaminase activity" evidence="7">
    <location>
        <position position="46"/>
    </location>
</feature>
<dbReference type="GO" id="GO:0005524">
    <property type="term" value="F:ATP binding"/>
    <property type="evidence" value="ECO:0007669"/>
    <property type="project" value="UniProtKB-UniRule"/>
</dbReference>
<comment type="similarity">
    <text evidence="2 7 8">In the C-terminal section; belongs to the NAD synthetase family.</text>
</comment>
<feature type="binding site" evidence="7">
    <location>
        <position position="197"/>
    </location>
    <ligand>
        <name>L-glutamine</name>
        <dbReference type="ChEBI" id="CHEBI:58359"/>
    </ligand>
</feature>
<dbReference type="GO" id="GO:0009435">
    <property type="term" value="P:NAD+ biosynthetic process"/>
    <property type="evidence" value="ECO:0007669"/>
    <property type="project" value="UniProtKB-UniRule"/>
</dbReference>
<feature type="domain" description="CN hydrolase" evidence="10">
    <location>
        <begin position="6"/>
        <end position="268"/>
    </location>
</feature>
<dbReference type="PANTHER" id="PTHR23090:SF9">
    <property type="entry name" value="GLUTAMINE-DEPENDENT NAD(+) SYNTHETASE"/>
    <property type="match status" value="1"/>
</dbReference>
<dbReference type="PANTHER" id="PTHR23090">
    <property type="entry name" value="NH 3 /GLUTAMINE-DEPENDENT NAD + SYNTHETASE"/>
    <property type="match status" value="1"/>
</dbReference>
<dbReference type="CDD" id="cd00553">
    <property type="entry name" value="NAD_synthase"/>
    <property type="match status" value="1"/>
</dbReference>
<dbReference type="PROSITE" id="PS50263">
    <property type="entry name" value="CN_HYDROLASE"/>
    <property type="match status" value="1"/>
</dbReference>
<feature type="binding site" evidence="7">
    <location>
        <position position="121"/>
    </location>
    <ligand>
        <name>L-glutamine</name>
        <dbReference type="ChEBI" id="CHEBI:58359"/>
    </ligand>
</feature>
<feature type="binding site" evidence="7">
    <location>
        <begin position="468"/>
        <end position="471"/>
    </location>
    <ligand>
        <name>deamido-NAD(+)</name>
        <dbReference type="ChEBI" id="CHEBI:58437"/>
        <note>ligand shared between two neighboring subunits</note>
    </ligand>
</feature>
<reference evidence="11" key="1">
    <citation type="submission" date="2020-10" db="EMBL/GenBank/DDBJ databases">
        <authorList>
            <person name="Gilroy R."/>
        </authorList>
    </citation>
    <scope>NUCLEOTIDE SEQUENCE</scope>
    <source>
        <strain evidence="11">ChiSxjej2B14-8506</strain>
    </source>
</reference>
<dbReference type="Gene3D" id="3.60.110.10">
    <property type="entry name" value="Carbon-nitrogen hydrolase"/>
    <property type="match status" value="1"/>
</dbReference>
<dbReference type="GO" id="GO:0008795">
    <property type="term" value="F:NAD+ synthase activity"/>
    <property type="evidence" value="ECO:0007669"/>
    <property type="project" value="UniProtKB-UniRule"/>
</dbReference>
<dbReference type="Pfam" id="PF02540">
    <property type="entry name" value="NAD_synthase"/>
    <property type="match status" value="1"/>
</dbReference>
<dbReference type="InterPro" id="IPR022310">
    <property type="entry name" value="NAD/GMP_synthase"/>
</dbReference>
<dbReference type="Gene3D" id="1.10.10.1140">
    <property type="entry name" value="Glutamine-dependent NAD+ synthetase, C-terminal domain"/>
    <property type="match status" value="1"/>
</dbReference>